<dbReference type="RefSeq" id="WP_369327867.1">
    <property type="nucleotide sequence ID" value="NZ_JAULBC010000001.1"/>
</dbReference>
<feature type="domain" description="Pyrrolo-quinoline quinone repeat" evidence="2">
    <location>
        <begin position="172"/>
        <end position="286"/>
    </location>
</feature>
<keyword evidence="1" id="KW-0732">Signal</keyword>
<dbReference type="InterPro" id="IPR015943">
    <property type="entry name" value="WD40/YVTN_repeat-like_dom_sf"/>
</dbReference>
<protein>
    <submittedName>
        <fullName evidence="3">PQQ-binding-like beta-propeller repeat protein</fullName>
    </submittedName>
</protein>
<feature type="chain" id="PRO_5046869208" evidence="1">
    <location>
        <begin position="20"/>
        <end position="454"/>
    </location>
</feature>
<dbReference type="InterPro" id="IPR002372">
    <property type="entry name" value="PQQ_rpt_dom"/>
</dbReference>
<dbReference type="Pfam" id="PF13360">
    <property type="entry name" value="PQQ_2"/>
    <property type="match status" value="2"/>
</dbReference>
<dbReference type="Gene3D" id="2.40.10.480">
    <property type="match status" value="1"/>
</dbReference>
<comment type="caution">
    <text evidence="3">The sequence shown here is derived from an EMBL/GenBank/DDBJ whole genome shotgun (WGS) entry which is preliminary data.</text>
</comment>
<reference evidence="3 4" key="1">
    <citation type="submission" date="2023-07" db="EMBL/GenBank/DDBJ databases">
        <authorList>
            <person name="Lian W.-H."/>
        </authorList>
    </citation>
    <scope>NUCLEOTIDE SEQUENCE [LARGE SCALE GENOMIC DNA]</scope>
    <source>
        <strain evidence="3 4">SYSU DXS3180</strain>
    </source>
</reference>
<dbReference type="PANTHER" id="PTHR34512">
    <property type="entry name" value="CELL SURFACE PROTEIN"/>
    <property type="match status" value="1"/>
</dbReference>
<evidence type="ECO:0000313" key="3">
    <source>
        <dbReference type="EMBL" id="MEX6686471.1"/>
    </source>
</evidence>
<dbReference type="InterPro" id="IPR018391">
    <property type="entry name" value="PQQ_b-propeller_rpt"/>
</dbReference>
<dbReference type="SMART" id="SM00564">
    <property type="entry name" value="PQQ"/>
    <property type="match status" value="8"/>
</dbReference>
<accession>A0ABV3Z9C6</accession>
<feature type="domain" description="Pyrrolo-quinoline quinone repeat" evidence="2">
    <location>
        <begin position="50"/>
        <end position="138"/>
    </location>
</feature>
<dbReference type="EMBL" id="JAULBC010000001">
    <property type="protein sequence ID" value="MEX6686471.1"/>
    <property type="molecule type" value="Genomic_DNA"/>
</dbReference>
<keyword evidence="4" id="KW-1185">Reference proteome</keyword>
<gene>
    <name evidence="3" type="ORF">QTN47_03145</name>
</gene>
<dbReference type="InterPro" id="IPR011047">
    <property type="entry name" value="Quinoprotein_ADH-like_sf"/>
</dbReference>
<dbReference type="PANTHER" id="PTHR34512:SF30">
    <property type="entry name" value="OUTER MEMBRANE PROTEIN ASSEMBLY FACTOR BAMB"/>
    <property type="match status" value="1"/>
</dbReference>
<name>A0ABV3Z9C6_9BACT</name>
<evidence type="ECO:0000313" key="4">
    <source>
        <dbReference type="Proteomes" id="UP001560573"/>
    </source>
</evidence>
<dbReference type="SUPFAM" id="SSF50998">
    <property type="entry name" value="Quinoprotein alcohol dehydrogenase-like"/>
    <property type="match status" value="2"/>
</dbReference>
<sequence>MKKNVLLAAAVTLSIAAQAQQGTTVTTSMFQDKNRSIGHFNPASAIGFTEHWKFKTGGRIFSSPAIYKDCIFIGSEDGNLYAVQETGQLKWKFKTGGAVHSSPAVSNGTVYFGSFDGNFYAVDITSGKMKWKFKTGGEKWIGGKGYFGLKPDDLYTEDLWDFFISSPLSDNNVQNETIYFGSSDGNVYAVNAKDGTLKWKFATNGVIHTSPLLYKNTIYIGSWDTYMYAIDASSGKAKWKFKTGDKMPMSGIQASATVYNDLIYFGARDAFFYALNATSGEVVWKYPADGSWILSTAAAQDGVIYVGTSDTFLMLALDARTGQEKRKFKTCGYVYSSPVIAGNTAFFGDFTGKFYGLSLADTTARAAEFNTSARLHKAGTVLKNDTLNFMYKAQNADLSFYAPNKKVMDEFYTLGPIVSSPVIRDSTIYFGSADGYLYSLDIVNKVTPLTPGKK</sequence>
<organism evidence="3 4">
    <name type="scientific">Danxiaibacter flavus</name>
    <dbReference type="NCBI Taxonomy" id="3049108"/>
    <lineage>
        <taxon>Bacteria</taxon>
        <taxon>Pseudomonadati</taxon>
        <taxon>Bacteroidota</taxon>
        <taxon>Chitinophagia</taxon>
        <taxon>Chitinophagales</taxon>
        <taxon>Chitinophagaceae</taxon>
        <taxon>Danxiaibacter</taxon>
    </lineage>
</organism>
<dbReference type="Gene3D" id="2.130.10.10">
    <property type="entry name" value="YVTN repeat-like/Quinoprotein amine dehydrogenase"/>
    <property type="match status" value="2"/>
</dbReference>
<evidence type="ECO:0000256" key="1">
    <source>
        <dbReference type="SAM" id="SignalP"/>
    </source>
</evidence>
<feature type="signal peptide" evidence="1">
    <location>
        <begin position="1"/>
        <end position="19"/>
    </location>
</feature>
<evidence type="ECO:0000259" key="2">
    <source>
        <dbReference type="Pfam" id="PF13360"/>
    </source>
</evidence>
<proteinExistence type="predicted"/>
<dbReference type="Proteomes" id="UP001560573">
    <property type="component" value="Unassembled WGS sequence"/>
</dbReference>